<feature type="region of interest" description="Disordered" evidence="1">
    <location>
        <begin position="1"/>
        <end position="48"/>
    </location>
</feature>
<feature type="region of interest" description="Disordered" evidence="1">
    <location>
        <begin position="221"/>
        <end position="282"/>
    </location>
</feature>
<gene>
    <name evidence="2" type="ORF">D2E26_0307</name>
</gene>
<accession>A0A430FS88</accession>
<evidence type="ECO:0008006" key="4">
    <source>
        <dbReference type="Google" id="ProtNLM"/>
    </source>
</evidence>
<name>A0A430FS88_9BIFI</name>
<sequence length="282" mass="31330">MGLFGFGKKKQKKEAEAIAEETLEDAKQDVNETEENDDFDNTTEESYEYPTEAVAEYEGRGEKYGPWDIEDAHVPDYDRYLSLGAYYLPFMQGMQLRVKVNRETRQVSGTIVTFGNSSLEMEAFAAPKTLGLWDDVRTDLLDANEKAQAVDGVFGKEVMLPVTVASGKSVMTRIAGVDGPRWMMRAIFSGTAATDPESLDAKSLNKFLSLVVVERGEEPLAPRDLLPMHPPLTPAERHAAAEGDEESNDLPSLDRPDKPTDSDHETQTKTTLSRGPMFSELR</sequence>
<reference evidence="2 3" key="1">
    <citation type="submission" date="2018-09" db="EMBL/GenBank/DDBJ databases">
        <title>Characterization of the phylogenetic diversity of five novel species belonging to the genus Bifidobacterium.</title>
        <authorList>
            <person name="Lugli G.A."/>
            <person name="Duranti S."/>
            <person name="Milani C."/>
        </authorList>
    </citation>
    <scope>NUCLEOTIDE SEQUENCE [LARGE SCALE GENOMIC DNA]</scope>
    <source>
        <strain evidence="2 3">2036B</strain>
    </source>
</reference>
<dbReference type="Proteomes" id="UP000287609">
    <property type="component" value="Unassembled WGS sequence"/>
</dbReference>
<dbReference type="OrthoDB" id="8480367at2"/>
<keyword evidence="3" id="KW-1185">Reference proteome</keyword>
<dbReference type="InterPro" id="IPR022183">
    <property type="entry name" value="DUF3710"/>
</dbReference>
<organism evidence="2 3">
    <name type="scientific">Bifidobacterium dolichotidis</name>
    <dbReference type="NCBI Taxonomy" id="2306976"/>
    <lineage>
        <taxon>Bacteria</taxon>
        <taxon>Bacillati</taxon>
        <taxon>Actinomycetota</taxon>
        <taxon>Actinomycetes</taxon>
        <taxon>Bifidobacteriales</taxon>
        <taxon>Bifidobacteriaceae</taxon>
        <taxon>Bifidobacterium</taxon>
    </lineage>
</organism>
<protein>
    <recommendedName>
        <fullName evidence="4">DUF3710 domain-containing protein</fullName>
    </recommendedName>
</protein>
<evidence type="ECO:0000313" key="2">
    <source>
        <dbReference type="EMBL" id="RSX55744.1"/>
    </source>
</evidence>
<dbReference type="Pfam" id="PF12502">
    <property type="entry name" value="DUF3710"/>
    <property type="match status" value="1"/>
</dbReference>
<proteinExistence type="predicted"/>
<comment type="caution">
    <text evidence="2">The sequence shown here is derived from an EMBL/GenBank/DDBJ whole genome shotgun (WGS) entry which is preliminary data.</text>
</comment>
<dbReference type="RefSeq" id="WP_125962941.1">
    <property type="nucleotide sequence ID" value="NZ_QXGM01000001.1"/>
</dbReference>
<dbReference type="AlphaFoldDB" id="A0A430FS88"/>
<evidence type="ECO:0000313" key="3">
    <source>
        <dbReference type="Proteomes" id="UP000287609"/>
    </source>
</evidence>
<feature type="compositionally biased region" description="Acidic residues" evidence="1">
    <location>
        <begin position="31"/>
        <end position="47"/>
    </location>
</feature>
<dbReference type="EMBL" id="QXGM01000001">
    <property type="protein sequence ID" value="RSX55744.1"/>
    <property type="molecule type" value="Genomic_DNA"/>
</dbReference>
<evidence type="ECO:0000256" key="1">
    <source>
        <dbReference type="SAM" id="MobiDB-lite"/>
    </source>
</evidence>
<feature type="compositionally biased region" description="Basic and acidic residues" evidence="1">
    <location>
        <begin position="252"/>
        <end position="267"/>
    </location>
</feature>